<organism evidence="3 4">
    <name type="scientific">Pseudonocardia kongjuensis</name>
    <dbReference type="NCBI Taxonomy" id="102227"/>
    <lineage>
        <taxon>Bacteria</taxon>
        <taxon>Bacillati</taxon>
        <taxon>Actinomycetota</taxon>
        <taxon>Actinomycetes</taxon>
        <taxon>Pseudonocardiales</taxon>
        <taxon>Pseudonocardiaceae</taxon>
        <taxon>Pseudonocardia</taxon>
    </lineage>
</organism>
<evidence type="ECO:0000259" key="2">
    <source>
        <dbReference type="Pfam" id="PF01433"/>
    </source>
</evidence>
<gene>
    <name evidence="3" type="ORF">GCM10009613_03840</name>
</gene>
<dbReference type="PROSITE" id="PS51257">
    <property type="entry name" value="PROKAR_LIPOPROTEIN"/>
    <property type="match status" value="1"/>
</dbReference>
<feature type="signal peptide" evidence="1">
    <location>
        <begin position="1"/>
        <end position="26"/>
    </location>
</feature>
<evidence type="ECO:0000256" key="1">
    <source>
        <dbReference type="SAM" id="SignalP"/>
    </source>
</evidence>
<dbReference type="Gene3D" id="1.10.390.10">
    <property type="entry name" value="Neutral Protease Domain 2"/>
    <property type="match status" value="1"/>
</dbReference>
<keyword evidence="4" id="KW-1185">Reference proteome</keyword>
<feature type="domain" description="Peptidase M1 membrane alanine aminopeptidase" evidence="2">
    <location>
        <begin position="340"/>
        <end position="381"/>
    </location>
</feature>
<dbReference type="Proteomes" id="UP001501414">
    <property type="component" value="Unassembled WGS sequence"/>
</dbReference>
<dbReference type="RefSeq" id="WP_344017794.1">
    <property type="nucleotide sequence ID" value="NZ_BAAAJK010000001.1"/>
</dbReference>
<dbReference type="InterPro" id="IPR014782">
    <property type="entry name" value="Peptidase_M1_dom"/>
</dbReference>
<name>A0ABN1XGU5_9PSEU</name>
<evidence type="ECO:0000313" key="3">
    <source>
        <dbReference type="EMBL" id="GAA1380088.1"/>
    </source>
</evidence>
<feature type="chain" id="PRO_5047475172" evidence="1">
    <location>
        <begin position="27"/>
        <end position="482"/>
    </location>
</feature>
<dbReference type="SUPFAM" id="SSF55486">
    <property type="entry name" value="Metalloproteases ('zincins'), catalytic domain"/>
    <property type="match status" value="1"/>
</dbReference>
<keyword evidence="1" id="KW-0732">Signal</keyword>
<sequence>MIDPSGRWYRAFVVLAVVPAVLGGCAAAGPGAGRAAPDPDRPVVDAALDLAPDLGSATGTQSVRFTPDDRTCELVFRLWANRPPTVADGTSSEITRAAVDGIPVTPVTEQAGAPEGAPGTLVELPLPACVDAGTPVTAELGFRITLGADSGQRIGRSPAAGTAWLGSPLPLLDHVRGRGWVRGDAVPLAGETVVSEDFRLASLAVTVDDDQQVVGVGTPAGRTAAGPGRNTHTFTADAIRDVAIAAGDYTITGSTVGTTRVRVALPAPGGPGVTDGTGGLRGTAADWTAAVAEYLPRLEALLGPHPYPDLWLTIVPTQSDGVEFPTHLQFGDVDDDTRSALTAHELAHMWFYALVGNDQGRDPWLDESFATWAQAVVADQAGYYRPERYSPAADGRIGDPMTAWDRRGGGFSGYVTGVYDQGAAALLEGRRRVGADRFDAAVRDHIDRNAHRVVEPADVRESFAGLPEVLEVLREHGAFDGR</sequence>
<dbReference type="EMBL" id="BAAAJK010000001">
    <property type="protein sequence ID" value="GAA1380088.1"/>
    <property type="molecule type" value="Genomic_DNA"/>
</dbReference>
<dbReference type="Pfam" id="PF01433">
    <property type="entry name" value="Peptidase_M1"/>
    <property type="match status" value="1"/>
</dbReference>
<evidence type="ECO:0000313" key="4">
    <source>
        <dbReference type="Proteomes" id="UP001501414"/>
    </source>
</evidence>
<accession>A0ABN1XGU5</accession>
<proteinExistence type="predicted"/>
<comment type="caution">
    <text evidence="3">The sequence shown here is derived from an EMBL/GenBank/DDBJ whole genome shotgun (WGS) entry which is preliminary data.</text>
</comment>
<protein>
    <submittedName>
        <fullName evidence="3">M1 family metallopeptidase</fullName>
    </submittedName>
</protein>
<dbReference type="InterPro" id="IPR027268">
    <property type="entry name" value="Peptidase_M4/M1_CTD_sf"/>
</dbReference>
<reference evidence="3 4" key="1">
    <citation type="journal article" date="2019" name="Int. J. Syst. Evol. Microbiol.">
        <title>The Global Catalogue of Microorganisms (GCM) 10K type strain sequencing project: providing services to taxonomists for standard genome sequencing and annotation.</title>
        <authorList>
            <consortium name="The Broad Institute Genomics Platform"/>
            <consortium name="The Broad Institute Genome Sequencing Center for Infectious Disease"/>
            <person name="Wu L."/>
            <person name="Ma J."/>
        </authorList>
    </citation>
    <scope>NUCLEOTIDE SEQUENCE [LARGE SCALE GENOMIC DNA]</scope>
    <source>
        <strain evidence="3 4">JCM 11896</strain>
    </source>
</reference>